<name>A0A9D4RX41_DREPO</name>
<evidence type="ECO:0000313" key="1">
    <source>
        <dbReference type="EMBL" id="KAH3884234.1"/>
    </source>
</evidence>
<protein>
    <submittedName>
        <fullName evidence="1">Uncharacterized protein</fullName>
    </submittedName>
</protein>
<organism evidence="1 2">
    <name type="scientific">Dreissena polymorpha</name>
    <name type="common">Zebra mussel</name>
    <name type="synonym">Mytilus polymorpha</name>
    <dbReference type="NCBI Taxonomy" id="45954"/>
    <lineage>
        <taxon>Eukaryota</taxon>
        <taxon>Metazoa</taxon>
        <taxon>Spiralia</taxon>
        <taxon>Lophotrochozoa</taxon>
        <taxon>Mollusca</taxon>
        <taxon>Bivalvia</taxon>
        <taxon>Autobranchia</taxon>
        <taxon>Heteroconchia</taxon>
        <taxon>Euheterodonta</taxon>
        <taxon>Imparidentia</taxon>
        <taxon>Neoheterodontei</taxon>
        <taxon>Myida</taxon>
        <taxon>Dreissenoidea</taxon>
        <taxon>Dreissenidae</taxon>
        <taxon>Dreissena</taxon>
    </lineage>
</organism>
<proteinExistence type="predicted"/>
<reference evidence="1" key="1">
    <citation type="journal article" date="2019" name="bioRxiv">
        <title>The Genome of the Zebra Mussel, Dreissena polymorpha: A Resource for Invasive Species Research.</title>
        <authorList>
            <person name="McCartney M.A."/>
            <person name="Auch B."/>
            <person name="Kono T."/>
            <person name="Mallez S."/>
            <person name="Zhang Y."/>
            <person name="Obille A."/>
            <person name="Becker A."/>
            <person name="Abrahante J.E."/>
            <person name="Garbe J."/>
            <person name="Badalamenti J.P."/>
            <person name="Herman A."/>
            <person name="Mangelson H."/>
            <person name="Liachko I."/>
            <person name="Sullivan S."/>
            <person name="Sone E.D."/>
            <person name="Koren S."/>
            <person name="Silverstein K.A.T."/>
            <person name="Beckman K.B."/>
            <person name="Gohl D.M."/>
        </authorList>
    </citation>
    <scope>NUCLEOTIDE SEQUENCE</scope>
    <source>
        <strain evidence="1">Duluth1</strain>
        <tissue evidence="1">Whole animal</tissue>
    </source>
</reference>
<sequence length="128" mass="14533">MQNNSKICKTNKTLSLNDFISTNEFDLVAKTETWLGTSTDKTCFTELLSEGYQIKHVPRPSGRRGGRVVLIHKTSIEIKVLTTTKDKQFTTFGHTDCSVKITDYSLRLAVIYSGLKSSTFLEEEWSQF</sequence>
<dbReference type="EMBL" id="JAIWYP010000001">
    <property type="protein sequence ID" value="KAH3884234.1"/>
    <property type="molecule type" value="Genomic_DNA"/>
</dbReference>
<dbReference type="Proteomes" id="UP000828390">
    <property type="component" value="Unassembled WGS sequence"/>
</dbReference>
<gene>
    <name evidence="1" type="ORF">DPMN_008209</name>
</gene>
<comment type="caution">
    <text evidence="1">The sequence shown here is derived from an EMBL/GenBank/DDBJ whole genome shotgun (WGS) entry which is preliminary data.</text>
</comment>
<reference evidence="1" key="2">
    <citation type="submission" date="2020-11" db="EMBL/GenBank/DDBJ databases">
        <authorList>
            <person name="McCartney M.A."/>
            <person name="Auch B."/>
            <person name="Kono T."/>
            <person name="Mallez S."/>
            <person name="Becker A."/>
            <person name="Gohl D.M."/>
            <person name="Silverstein K.A.T."/>
            <person name="Koren S."/>
            <person name="Bechman K.B."/>
            <person name="Herman A."/>
            <person name="Abrahante J.E."/>
            <person name="Garbe J."/>
        </authorList>
    </citation>
    <scope>NUCLEOTIDE SEQUENCE</scope>
    <source>
        <strain evidence="1">Duluth1</strain>
        <tissue evidence="1">Whole animal</tissue>
    </source>
</reference>
<dbReference type="AlphaFoldDB" id="A0A9D4RX41"/>
<dbReference type="Gene3D" id="3.60.10.10">
    <property type="entry name" value="Endonuclease/exonuclease/phosphatase"/>
    <property type="match status" value="1"/>
</dbReference>
<dbReference type="PANTHER" id="PTHR46670">
    <property type="entry name" value="ENDO/EXONUCLEASE/PHOSPHATASE DOMAIN-CONTAINING PROTEIN"/>
    <property type="match status" value="1"/>
</dbReference>
<dbReference type="PANTHER" id="PTHR46670:SF3">
    <property type="entry name" value="ENDONUCLEASE_EXONUCLEASE_PHOSPHATASE DOMAIN-CONTAINING PROTEIN"/>
    <property type="match status" value="1"/>
</dbReference>
<keyword evidence="2" id="KW-1185">Reference proteome</keyword>
<dbReference type="InterPro" id="IPR036691">
    <property type="entry name" value="Endo/exonu/phosph_ase_sf"/>
</dbReference>
<evidence type="ECO:0000313" key="2">
    <source>
        <dbReference type="Proteomes" id="UP000828390"/>
    </source>
</evidence>
<accession>A0A9D4RX41</accession>